<dbReference type="Gene3D" id="1.10.10.1250">
    <property type="entry name" value="RNA polymerase, subunit delta, N-terminal domain"/>
    <property type="match status" value="1"/>
</dbReference>
<comment type="caution">
    <text evidence="3">The sequence shown here is derived from an EMBL/GenBank/DDBJ whole genome shotgun (WGS) entry which is preliminary data.</text>
</comment>
<dbReference type="PROSITE" id="PS51913">
    <property type="entry name" value="HTH_HARE"/>
    <property type="match status" value="1"/>
</dbReference>
<dbReference type="GO" id="GO:0006352">
    <property type="term" value="P:DNA-templated transcription initiation"/>
    <property type="evidence" value="ECO:0007669"/>
    <property type="project" value="InterPro"/>
</dbReference>
<evidence type="ECO:0000313" key="3">
    <source>
        <dbReference type="EMBL" id="PIP92325.1"/>
    </source>
</evidence>
<dbReference type="Pfam" id="PF05066">
    <property type="entry name" value="HARE-HTH"/>
    <property type="match status" value="1"/>
</dbReference>
<dbReference type="InterPro" id="IPR007630">
    <property type="entry name" value="RNA_pol_sigma70_r4"/>
</dbReference>
<dbReference type="GO" id="GO:0003700">
    <property type="term" value="F:DNA-binding transcription factor activity"/>
    <property type="evidence" value="ECO:0007669"/>
    <property type="project" value="InterPro"/>
</dbReference>
<dbReference type="InterPro" id="IPR036388">
    <property type="entry name" value="WH-like_DNA-bd_sf"/>
</dbReference>
<sequence>MTAKANFGILFLMISSTINNLISDLKPRQQEILNGRFGLANGEKKTLASLGEKYDITRERVRQIEEEALRMARARIAKEKAIGEISESIVSHLNNLGGLRLDDLFLSELKVLLEDNNLHHWHLRFFSEILGQPFYHPADSDFHNFWYLSEKTIGIVSRFVSKLERLVANKKEDLIIHRQFDTYFIKTTKTYNIPDFIGVNYLSISRKFSINPFGDWGLNQWEEINPKTVREKAYLILKKQDKPLHFREISEAINRTNFVGRAAHPQTVHNELIKDPRFVLVGRGIYGLTEHGFTPGIAREVIYQILKEEGPLPVEEVVNSVLKQRFLKENTIFLNLQNKKYFKKLEDGRYNIR</sequence>
<dbReference type="PANTHER" id="PTHR30603">
    <property type="entry name" value="RNA POLYMERASE SIGMA FACTOR RPO"/>
    <property type="match status" value="1"/>
</dbReference>
<dbReference type="SUPFAM" id="SSF88659">
    <property type="entry name" value="Sigma3 and sigma4 domains of RNA polymerase sigma factors"/>
    <property type="match status" value="1"/>
</dbReference>
<organism evidence="3 4">
    <name type="scientific">Candidatus Wolfebacteria bacterium CG18_big_fil_WC_8_21_14_2_50_39_7</name>
    <dbReference type="NCBI Taxonomy" id="1975071"/>
    <lineage>
        <taxon>Bacteria</taxon>
        <taxon>Candidatus Wolfeibacteriota</taxon>
    </lineage>
</organism>
<evidence type="ECO:0000313" key="4">
    <source>
        <dbReference type="Proteomes" id="UP000229241"/>
    </source>
</evidence>
<dbReference type="InterPro" id="IPR000943">
    <property type="entry name" value="RNA_pol_sigma70"/>
</dbReference>
<evidence type="ECO:0000259" key="2">
    <source>
        <dbReference type="PROSITE" id="PS51913"/>
    </source>
</evidence>
<dbReference type="InterPro" id="IPR038087">
    <property type="entry name" value="RNAP_delta_N_dom_sf"/>
</dbReference>
<dbReference type="Proteomes" id="UP000229241">
    <property type="component" value="Unassembled WGS sequence"/>
</dbReference>
<evidence type="ECO:0000256" key="1">
    <source>
        <dbReference type="ARBA" id="ARBA00023163"/>
    </source>
</evidence>
<dbReference type="Gene3D" id="1.10.10.10">
    <property type="entry name" value="Winged helix-like DNA-binding domain superfamily/Winged helix DNA-binding domain"/>
    <property type="match status" value="1"/>
</dbReference>
<dbReference type="PANTHER" id="PTHR30603:SF47">
    <property type="entry name" value="RNA POLYMERASE SIGMA FACTOR SIGD, CHLOROPLASTIC"/>
    <property type="match status" value="1"/>
</dbReference>
<dbReference type="AlphaFoldDB" id="A0A2H0ED63"/>
<name>A0A2H0ED63_9BACT</name>
<gene>
    <name evidence="3" type="ORF">COW77_00490</name>
</gene>
<dbReference type="InterPro" id="IPR007759">
    <property type="entry name" value="Asxl_HARE-HTH"/>
</dbReference>
<keyword evidence="1" id="KW-0804">Transcription</keyword>
<proteinExistence type="predicted"/>
<feature type="domain" description="HTH HARE-type" evidence="2">
    <location>
        <begin position="227"/>
        <end position="291"/>
    </location>
</feature>
<protein>
    <recommendedName>
        <fullName evidence="2">HTH HARE-type domain-containing protein</fullName>
    </recommendedName>
</protein>
<dbReference type="InterPro" id="IPR013324">
    <property type="entry name" value="RNA_pol_sigma_r3/r4-like"/>
</dbReference>
<reference evidence="3 4" key="1">
    <citation type="submission" date="2017-09" db="EMBL/GenBank/DDBJ databases">
        <title>Depth-based differentiation of microbial function through sediment-hosted aquifers and enrichment of novel symbionts in the deep terrestrial subsurface.</title>
        <authorList>
            <person name="Probst A.J."/>
            <person name="Ladd B."/>
            <person name="Jarett J.K."/>
            <person name="Geller-Mcgrath D.E."/>
            <person name="Sieber C.M."/>
            <person name="Emerson J.B."/>
            <person name="Anantharaman K."/>
            <person name="Thomas B.C."/>
            <person name="Malmstrom R."/>
            <person name="Stieglmeier M."/>
            <person name="Klingl A."/>
            <person name="Woyke T."/>
            <person name="Ryan C.M."/>
            <person name="Banfield J.F."/>
        </authorList>
    </citation>
    <scope>NUCLEOTIDE SEQUENCE [LARGE SCALE GENOMIC DNA]</scope>
    <source>
        <strain evidence="3">CG18_big_fil_WC_8_21_14_2_50_39_7</strain>
    </source>
</reference>
<accession>A0A2H0ED63</accession>
<dbReference type="InterPro" id="IPR050239">
    <property type="entry name" value="Sigma-70_RNA_pol_init_factors"/>
</dbReference>
<dbReference type="EMBL" id="PCTX01000013">
    <property type="protein sequence ID" value="PIP92325.1"/>
    <property type="molecule type" value="Genomic_DNA"/>
</dbReference>
<dbReference type="Pfam" id="PF04545">
    <property type="entry name" value="Sigma70_r4"/>
    <property type="match status" value="1"/>
</dbReference>
<dbReference type="PRINTS" id="PR00046">
    <property type="entry name" value="SIGMA70FCT"/>
</dbReference>